<name>A0ABN3Q6V4_9ACTN</name>
<organism evidence="1 2">
    <name type="scientific">Actinomadura fulvescens</name>
    <dbReference type="NCBI Taxonomy" id="46160"/>
    <lineage>
        <taxon>Bacteria</taxon>
        <taxon>Bacillati</taxon>
        <taxon>Actinomycetota</taxon>
        <taxon>Actinomycetes</taxon>
        <taxon>Streptosporangiales</taxon>
        <taxon>Thermomonosporaceae</taxon>
        <taxon>Actinomadura</taxon>
    </lineage>
</organism>
<dbReference type="Proteomes" id="UP001501509">
    <property type="component" value="Unassembled WGS sequence"/>
</dbReference>
<evidence type="ECO:0000313" key="2">
    <source>
        <dbReference type="Proteomes" id="UP001501509"/>
    </source>
</evidence>
<sequence>MSITPEDMTRAKRAGRLAARRSLPVTVCPYMVKGTDRDRALAHLWLSAYLAHRPPEPGTVDYSG</sequence>
<protein>
    <submittedName>
        <fullName evidence="1">Uncharacterized protein</fullName>
    </submittedName>
</protein>
<keyword evidence="2" id="KW-1185">Reference proteome</keyword>
<dbReference type="RefSeq" id="WP_344546107.1">
    <property type="nucleotide sequence ID" value="NZ_BAAATD010000009.1"/>
</dbReference>
<proteinExistence type="predicted"/>
<evidence type="ECO:0000313" key="1">
    <source>
        <dbReference type="EMBL" id="GAA2618799.1"/>
    </source>
</evidence>
<gene>
    <name evidence="1" type="ORF">GCM10010411_62940</name>
</gene>
<comment type="caution">
    <text evidence="1">The sequence shown here is derived from an EMBL/GenBank/DDBJ whole genome shotgun (WGS) entry which is preliminary data.</text>
</comment>
<dbReference type="EMBL" id="BAAATD010000009">
    <property type="protein sequence ID" value="GAA2618799.1"/>
    <property type="molecule type" value="Genomic_DNA"/>
</dbReference>
<accession>A0ABN3Q6V4</accession>
<reference evidence="1 2" key="1">
    <citation type="journal article" date="2019" name="Int. J. Syst. Evol. Microbiol.">
        <title>The Global Catalogue of Microorganisms (GCM) 10K type strain sequencing project: providing services to taxonomists for standard genome sequencing and annotation.</title>
        <authorList>
            <consortium name="The Broad Institute Genomics Platform"/>
            <consortium name="The Broad Institute Genome Sequencing Center for Infectious Disease"/>
            <person name="Wu L."/>
            <person name="Ma J."/>
        </authorList>
    </citation>
    <scope>NUCLEOTIDE SEQUENCE [LARGE SCALE GENOMIC DNA]</scope>
    <source>
        <strain evidence="1 2">JCM 6833</strain>
    </source>
</reference>
<dbReference type="NCBIfam" id="NF041886">
    <property type="entry name" value="Rmf_CrpP_fam"/>
    <property type="match status" value="1"/>
</dbReference>